<sequence>MNNTQTSNPRSAQSKYKNREDLAATGERLKLSAHVPQGMGGIYTFPLELPFRQGDEGIVKTTIIGTTGCSTCVGVYIPIDDDRCFAAHFDGASYKRPRNSSVYQVPDALAEYFKLAVKTSLDHVFKGKEQDVETIRRREDLKARAVVVSTWLVVGGQKGPGFYIIDVLCDYFQLDKLKLASKCSAHHGFVVDHCDQSSQSLHLLGWTRPAPDEKVFDEISKLADSCPEPGWDEKFMSIYRTTYEWVMPWNAGWWARPLLNAGEKKPFRFRYYHDEAESGKGRGKWGVGP</sequence>
<evidence type="ECO:0000313" key="1">
    <source>
        <dbReference type="EMBL" id="CZT20551.1"/>
    </source>
</evidence>
<accession>A0A2D3UV71</accession>
<reference evidence="1 2" key="1">
    <citation type="submission" date="2016-03" db="EMBL/GenBank/DDBJ databases">
        <authorList>
            <person name="Ploux O."/>
        </authorList>
    </citation>
    <scope>NUCLEOTIDE SEQUENCE [LARGE SCALE GENOMIC DNA]</scope>
    <source>
        <strain evidence="1 2">URUG2</strain>
    </source>
</reference>
<dbReference type="OrthoDB" id="3649979at2759"/>
<keyword evidence="2" id="KW-1185">Reference proteome</keyword>
<name>A0A2D3UV71_9PEZI</name>
<evidence type="ECO:0000313" key="2">
    <source>
        <dbReference type="Proteomes" id="UP000225277"/>
    </source>
</evidence>
<dbReference type="Proteomes" id="UP000225277">
    <property type="component" value="Unassembled WGS sequence"/>
</dbReference>
<proteinExistence type="predicted"/>
<dbReference type="AlphaFoldDB" id="A0A2D3UV71"/>
<dbReference type="RefSeq" id="XP_023627440.1">
    <property type="nucleotide sequence ID" value="XM_023771672.1"/>
</dbReference>
<protein>
    <submittedName>
        <fullName evidence="1">Uncharacterized protein</fullName>
    </submittedName>
</protein>
<organism evidence="1 2">
    <name type="scientific">Ramularia collo-cygni</name>
    <dbReference type="NCBI Taxonomy" id="112498"/>
    <lineage>
        <taxon>Eukaryota</taxon>
        <taxon>Fungi</taxon>
        <taxon>Dikarya</taxon>
        <taxon>Ascomycota</taxon>
        <taxon>Pezizomycotina</taxon>
        <taxon>Dothideomycetes</taxon>
        <taxon>Dothideomycetidae</taxon>
        <taxon>Mycosphaerellales</taxon>
        <taxon>Mycosphaerellaceae</taxon>
        <taxon>Ramularia</taxon>
    </lineage>
</organism>
<gene>
    <name evidence="1" type="ORF">RCC_06409</name>
</gene>
<dbReference type="GeneID" id="35601546"/>
<dbReference type="EMBL" id="FJUY01000009">
    <property type="protein sequence ID" value="CZT20551.1"/>
    <property type="molecule type" value="Genomic_DNA"/>
</dbReference>